<dbReference type="GO" id="GO:0008236">
    <property type="term" value="F:serine-type peptidase activity"/>
    <property type="evidence" value="ECO:0007669"/>
    <property type="project" value="InterPro"/>
</dbReference>
<evidence type="ECO:0000259" key="3">
    <source>
        <dbReference type="Pfam" id="PF00930"/>
    </source>
</evidence>
<protein>
    <submittedName>
        <fullName evidence="4">S9 family peptidase</fullName>
    </submittedName>
</protein>
<keyword evidence="5" id="KW-1185">Reference proteome</keyword>
<dbReference type="Proteomes" id="UP000216442">
    <property type="component" value="Unassembled WGS sequence"/>
</dbReference>
<dbReference type="PANTHER" id="PTHR11731">
    <property type="entry name" value="PROTEASE FAMILY S9B,C DIPEPTIDYL-PEPTIDASE IV-RELATED"/>
    <property type="match status" value="1"/>
</dbReference>
<dbReference type="SUPFAM" id="SSF82171">
    <property type="entry name" value="DPP6 N-terminal domain-like"/>
    <property type="match status" value="1"/>
</dbReference>
<dbReference type="Gene3D" id="2.140.10.30">
    <property type="entry name" value="Dipeptidylpeptidase IV, N-terminal domain"/>
    <property type="match status" value="1"/>
</dbReference>
<reference evidence="4 5" key="1">
    <citation type="submission" date="2017-08" db="EMBL/GenBank/DDBJ databases">
        <title>Mesorhizobium wenxinae sp. nov., a novel rhizobial species isolated from root nodules of chickpea (Cicer arietinum L.).</title>
        <authorList>
            <person name="Zhang J."/>
        </authorList>
    </citation>
    <scope>NUCLEOTIDE SEQUENCE [LARGE SCALE GENOMIC DNA]</scope>
    <source>
        <strain evidence="4 5">SDW018</strain>
    </source>
</reference>
<feature type="signal peptide" evidence="1">
    <location>
        <begin position="1"/>
        <end position="22"/>
    </location>
</feature>
<evidence type="ECO:0000259" key="2">
    <source>
        <dbReference type="Pfam" id="PF00326"/>
    </source>
</evidence>
<dbReference type="SUPFAM" id="SSF53474">
    <property type="entry name" value="alpha/beta-Hydrolases"/>
    <property type="match status" value="1"/>
</dbReference>
<organism evidence="4 5">
    <name type="scientific">Mesorhizobium temperatum</name>
    <dbReference type="NCBI Taxonomy" id="241416"/>
    <lineage>
        <taxon>Bacteria</taxon>
        <taxon>Pseudomonadati</taxon>
        <taxon>Pseudomonadota</taxon>
        <taxon>Alphaproteobacteria</taxon>
        <taxon>Hyphomicrobiales</taxon>
        <taxon>Phyllobacteriaceae</taxon>
        <taxon>Mesorhizobium</taxon>
    </lineage>
</organism>
<dbReference type="InterPro" id="IPR001375">
    <property type="entry name" value="Peptidase_S9_cat"/>
</dbReference>
<gene>
    <name evidence="4" type="ORF">CIT26_19925</name>
</gene>
<evidence type="ECO:0000256" key="1">
    <source>
        <dbReference type="SAM" id="SignalP"/>
    </source>
</evidence>
<feature type="domain" description="Dipeptidylpeptidase IV N-terminal" evidence="3">
    <location>
        <begin position="179"/>
        <end position="484"/>
    </location>
</feature>
<dbReference type="EMBL" id="NPKJ01000057">
    <property type="protein sequence ID" value="PAQ07611.1"/>
    <property type="molecule type" value="Genomic_DNA"/>
</dbReference>
<dbReference type="RefSeq" id="WP_095494194.1">
    <property type="nucleotide sequence ID" value="NZ_NPKJ01000057.1"/>
</dbReference>
<dbReference type="InterPro" id="IPR002469">
    <property type="entry name" value="Peptidase_S9B_N"/>
</dbReference>
<dbReference type="InterPro" id="IPR050278">
    <property type="entry name" value="Serine_Prot_S9B/DPPIV"/>
</dbReference>
<dbReference type="InterPro" id="IPR029058">
    <property type="entry name" value="AB_hydrolase_fold"/>
</dbReference>
<evidence type="ECO:0000313" key="5">
    <source>
        <dbReference type="Proteomes" id="UP000216442"/>
    </source>
</evidence>
<feature type="chain" id="PRO_5013035309" evidence="1">
    <location>
        <begin position="23"/>
        <end position="770"/>
    </location>
</feature>
<feature type="domain" description="Peptidase S9 prolyl oligopeptidase catalytic" evidence="2">
    <location>
        <begin position="564"/>
        <end position="758"/>
    </location>
</feature>
<accession>A0A271LHL7</accession>
<proteinExistence type="predicted"/>
<name>A0A271LHL7_9HYPH</name>
<dbReference type="GO" id="GO:0006508">
    <property type="term" value="P:proteolysis"/>
    <property type="evidence" value="ECO:0007669"/>
    <property type="project" value="InterPro"/>
</dbReference>
<comment type="caution">
    <text evidence="4">The sequence shown here is derived from an EMBL/GenBank/DDBJ whole genome shotgun (WGS) entry which is preliminary data.</text>
</comment>
<evidence type="ECO:0000313" key="4">
    <source>
        <dbReference type="EMBL" id="PAQ07611.1"/>
    </source>
</evidence>
<keyword evidence="1" id="KW-0732">Signal</keyword>
<dbReference type="PANTHER" id="PTHR11731:SF118">
    <property type="entry name" value="BLR1971 PROTEIN"/>
    <property type="match status" value="1"/>
</dbReference>
<dbReference type="Pfam" id="PF00930">
    <property type="entry name" value="DPPIV_N"/>
    <property type="match status" value="1"/>
</dbReference>
<dbReference type="OrthoDB" id="1094230at2"/>
<dbReference type="AlphaFoldDB" id="A0A271LHL7"/>
<dbReference type="Gene3D" id="3.40.50.1820">
    <property type="entry name" value="alpha/beta hydrolase"/>
    <property type="match status" value="1"/>
</dbReference>
<sequence length="770" mass="86825">MYKIGALMLALFVQGGSQSATAQALANGSIVSHPPVAPADFERALTINDRYGGLTVNVPEVPFWLTGADAFVYRRTTHGEHQVMLVDAATGVKRPAFDQARLAAALNRASHKSYQADDLPFDRFELTDDGRRLDFLIEHVRWSCDLASYACTSTTLDVDAPDFQQLSHYYTPLAENNPDQRSVSPDGKWIAYIKNYNVFLRSKDGLQDVPLSWDGSEANYYVFSTLSWSPDSRHLAAYRIRPGYKREIHYVNSSTTDQLQPEYPTMVYLKPGDVLPLPQPALFDIAGRRQIVIDNALFSNPFELSSLQWWEDGRGFTFEYNQRGHQLYRLVEVDAATGRARSLIDEISKTFVDYQPLVMNQRGTGKTFRYDVDDGKEIIWASERDGYEHLYLFNGRTGALENQITRGEWVVRGVNYIDPVKRQIWFEASGMNPEEDPYFVHAYRIGFDGKGLTALTPEPANHHIEFSPDGRYYVDLWSRIDLPPRMVLYRASDNAKLMQVETADMSELVAAGWQPPLSFHAKGRDGKTDIWGVIHLPANFDPTKKYPVVENIYAGPQGSFVPKSFSTRMEPLTQLGFVVAQIDGMGTNNRSRAFHDSAWKNLKDAGFPDRILWHKAAAARYPWYDISNVGIFGTSAGGQSAVSALLFHPDLYKVAVANSGCYDNRIDKIWWNEQWMGWPVGIEYSQSSAVDNAHRLQGKLMIVVGELDHNVDPSSSFQLADRLIKAGKDFDMIYVPGADHGAPGTYTQRKLLDFFVRNILGQTPPNWNAT</sequence>
<dbReference type="Pfam" id="PF00326">
    <property type="entry name" value="Peptidase_S9"/>
    <property type="match status" value="1"/>
</dbReference>